<feature type="region of interest" description="Disordered" evidence="1">
    <location>
        <begin position="171"/>
        <end position="243"/>
    </location>
</feature>
<feature type="compositionally biased region" description="Low complexity" evidence="1">
    <location>
        <begin position="207"/>
        <end position="219"/>
    </location>
</feature>
<gene>
    <name evidence="2" type="ORF">BO71DRAFT_97517</name>
</gene>
<dbReference type="AlphaFoldDB" id="A0A319CYP0"/>
<name>A0A319CYP0_9EURO</name>
<dbReference type="EMBL" id="KZ826008">
    <property type="protein sequence ID" value="PYH89849.1"/>
    <property type="molecule type" value="Genomic_DNA"/>
</dbReference>
<dbReference type="OrthoDB" id="4185910at2759"/>
<reference evidence="2 3" key="1">
    <citation type="submission" date="2018-02" db="EMBL/GenBank/DDBJ databases">
        <title>The genomes of Aspergillus section Nigri reveals drivers in fungal speciation.</title>
        <authorList>
            <consortium name="DOE Joint Genome Institute"/>
            <person name="Vesth T.C."/>
            <person name="Nybo J."/>
            <person name="Theobald S."/>
            <person name="Brandl J."/>
            <person name="Frisvad J.C."/>
            <person name="Nielsen K.F."/>
            <person name="Lyhne E.K."/>
            <person name="Kogle M.E."/>
            <person name="Kuo A."/>
            <person name="Riley R."/>
            <person name="Clum A."/>
            <person name="Nolan M."/>
            <person name="Lipzen A."/>
            <person name="Salamov A."/>
            <person name="Henrissat B."/>
            <person name="Wiebenga A."/>
            <person name="De vries R.P."/>
            <person name="Grigoriev I.V."/>
            <person name="Mortensen U.H."/>
            <person name="Andersen M.R."/>
            <person name="Baker S.E."/>
        </authorList>
    </citation>
    <scope>NUCLEOTIDE SEQUENCE [LARGE SCALE GENOMIC DNA]</scope>
    <source>
        <strain evidence="2 3">CBS 707.79</strain>
    </source>
</reference>
<accession>A0A319CYP0</accession>
<organism evidence="2 3">
    <name type="scientific">Aspergillus ellipticus CBS 707.79</name>
    <dbReference type="NCBI Taxonomy" id="1448320"/>
    <lineage>
        <taxon>Eukaryota</taxon>
        <taxon>Fungi</taxon>
        <taxon>Dikarya</taxon>
        <taxon>Ascomycota</taxon>
        <taxon>Pezizomycotina</taxon>
        <taxon>Eurotiomycetes</taxon>
        <taxon>Eurotiomycetidae</taxon>
        <taxon>Eurotiales</taxon>
        <taxon>Aspergillaceae</taxon>
        <taxon>Aspergillus</taxon>
        <taxon>Aspergillus subgen. Circumdati</taxon>
    </lineage>
</organism>
<keyword evidence="3" id="KW-1185">Reference proteome</keyword>
<feature type="compositionally biased region" description="Pro residues" evidence="1">
    <location>
        <begin position="189"/>
        <end position="206"/>
    </location>
</feature>
<dbReference type="Proteomes" id="UP000247810">
    <property type="component" value="Unassembled WGS sequence"/>
</dbReference>
<evidence type="ECO:0000256" key="1">
    <source>
        <dbReference type="SAM" id="MobiDB-lite"/>
    </source>
</evidence>
<evidence type="ECO:0000313" key="2">
    <source>
        <dbReference type="EMBL" id="PYH89849.1"/>
    </source>
</evidence>
<dbReference type="VEuPathDB" id="FungiDB:BO71DRAFT_97517"/>
<protein>
    <submittedName>
        <fullName evidence="2">Uncharacterized protein</fullName>
    </submittedName>
</protein>
<proteinExistence type="predicted"/>
<feature type="compositionally biased region" description="Polar residues" evidence="1">
    <location>
        <begin position="314"/>
        <end position="342"/>
    </location>
</feature>
<feature type="region of interest" description="Disordered" evidence="1">
    <location>
        <begin position="286"/>
        <end position="350"/>
    </location>
</feature>
<sequence>MSYNCVSTPQPFPAFYIYRPGHIIVPLIPLDELPSWIQVGDFNWKNSELYDSMLPASFHCYPRLGEYDVICHHCYAHVDGYHRSVSERSDSTASSRAPDSPPKLEVPALAAGVVSVVDAEMAGDLKAVLPPIPCSLKQPPFYANLNSPFVGMCMFNCPRWVTSVCPILAKRDGDGGTRLQNRGTTNPPETNPPDTNPPDTNPPDTNPPGGTQGNPTQDQSQNNTNPDAITPLDPNVVLPEPDNGPIIPVIEGIDPSMPVRRLDPVTSEFQLQSRLAWGLSTIAEQDDINHGSRAPRGSPGDATTARASPPSGVESISSAAGTQTDSGYQTAADNANTSVQSSWHKRIIPKRASHKKRVRFDFSDFKVQMAGRQK</sequence>
<evidence type="ECO:0000313" key="3">
    <source>
        <dbReference type="Proteomes" id="UP000247810"/>
    </source>
</evidence>